<proteinExistence type="predicted"/>
<dbReference type="EMBL" id="JAVFKY010000001">
    <property type="protein sequence ID" value="KAK5583372.1"/>
    <property type="molecule type" value="Genomic_DNA"/>
</dbReference>
<evidence type="ECO:0000313" key="3">
    <source>
        <dbReference type="Proteomes" id="UP001344447"/>
    </source>
</evidence>
<accession>A0AAN7Z0L1</accession>
<reference evidence="2 3" key="1">
    <citation type="submission" date="2023-11" db="EMBL/GenBank/DDBJ databases">
        <title>Dfirmibasis_genome.</title>
        <authorList>
            <person name="Edelbroek B."/>
            <person name="Kjellin J."/>
            <person name="Jerlstrom-Hultqvist J."/>
            <person name="Soderbom F."/>
        </authorList>
    </citation>
    <scope>NUCLEOTIDE SEQUENCE [LARGE SCALE GENOMIC DNA]</scope>
    <source>
        <strain evidence="2 3">TNS-C-14</strain>
    </source>
</reference>
<dbReference type="AlphaFoldDB" id="A0AAN7Z0L1"/>
<comment type="caution">
    <text evidence="2">The sequence shown here is derived from an EMBL/GenBank/DDBJ whole genome shotgun (WGS) entry which is preliminary data.</text>
</comment>
<evidence type="ECO:0000313" key="2">
    <source>
        <dbReference type="EMBL" id="KAK5583372.1"/>
    </source>
</evidence>
<dbReference type="Proteomes" id="UP001344447">
    <property type="component" value="Unassembled WGS sequence"/>
</dbReference>
<feature type="chain" id="PRO_5042974883" description="C2H2-type domain-containing protein" evidence="1">
    <location>
        <begin position="23"/>
        <end position="322"/>
    </location>
</feature>
<keyword evidence="3" id="KW-1185">Reference proteome</keyword>
<evidence type="ECO:0000256" key="1">
    <source>
        <dbReference type="SAM" id="SignalP"/>
    </source>
</evidence>
<feature type="signal peptide" evidence="1">
    <location>
        <begin position="1"/>
        <end position="22"/>
    </location>
</feature>
<name>A0AAN7Z0L1_9MYCE</name>
<organism evidence="2 3">
    <name type="scientific">Dictyostelium firmibasis</name>
    <dbReference type="NCBI Taxonomy" id="79012"/>
    <lineage>
        <taxon>Eukaryota</taxon>
        <taxon>Amoebozoa</taxon>
        <taxon>Evosea</taxon>
        <taxon>Eumycetozoa</taxon>
        <taxon>Dictyostelia</taxon>
        <taxon>Dictyosteliales</taxon>
        <taxon>Dictyosteliaceae</taxon>
        <taxon>Dictyostelium</taxon>
    </lineage>
</organism>
<gene>
    <name evidence="2" type="ORF">RB653_004965</name>
</gene>
<sequence>MKINYLIFLIILLNYYCSVGNSSSSSGGGGGGGGLNYLLIAADEDDDVPTNSQPSLNSTQPSNVEFEPEISYTATPRLSNVVGVNVPVNQHPISNQIPNWYTCRHDPCNSRFSDTGYRNKHEKRLELHQNRCTPNCHVCYYFNQPINFKKPYIVPSELRNNQVQRSEEEIIMGFIRDGELQIQREIEFQNQRREEEYVEEEAEVTEVQIKKCIHWNCNASLTISNWQRHIKLVRHTHGDLQIEEHERCPGCNKAANLVVNANNRDISNNLSRISTDHLSIKTVACMKLIHGIVDSKWKNFKNTMKLSSDFTLYHIKKECRKA</sequence>
<protein>
    <recommendedName>
        <fullName evidence="4">C2H2-type domain-containing protein</fullName>
    </recommendedName>
</protein>
<keyword evidence="1" id="KW-0732">Signal</keyword>
<evidence type="ECO:0008006" key="4">
    <source>
        <dbReference type="Google" id="ProtNLM"/>
    </source>
</evidence>